<comment type="caution">
    <text evidence="1">The sequence shown here is derived from an EMBL/GenBank/DDBJ whole genome shotgun (WGS) entry which is preliminary data.</text>
</comment>
<evidence type="ECO:0000313" key="1">
    <source>
        <dbReference type="EMBL" id="KAJ6795985.1"/>
    </source>
</evidence>
<evidence type="ECO:0000313" key="2">
    <source>
        <dbReference type="Proteomes" id="UP001140949"/>
    </source>
</evidence>
<reference evidence="1" key="1">
    <citation type="journal article" date="2023" name="GigaByte">
        <title>Genome assembly of the bearded iris, Iris pallida Lam.</title>
        <authorList>
            <person name="Bruccoleri R.E."/>
            <person name="Oakeley E.J."/>
            <person name="Faust A.M.E."/>
            <person name="Altorfer M."/>
            <person name="Dessus-Babus S."/>
            <person name="Burckhardt D."/>
            <person name="Oertli M."/>
            <person name="Naumann U."/>
            <person name="Petersen F."/>
            <person name="Wong J."/>
        </authorList>
    </citation>
    <scope>NUCLEOTIDE SEQUENCE</scope>
    <source>
        <strain evidence="1">GSM-AAB239-AS_SAM_17_03QT</strain>
    </source>
</reference>
<sequence length="56" mass="6817">MLSCTIAAQEWWRSRRRVQERLRGFQHRRILLQGSVRYSEHMQALKLLNDLQECMS</sequence>
<accession>A0AAX6DWB1</accession>
<dbReference type="AlphaFoldDB" id="A0AAX6DWB1"/>
<dbReference type="EMBL" id="JANAVB010041545">
    <property type="protein sequence ID" value="KAJ6795985.1"/>
    <property type="molecule type" value="Genomic_DNA"/>
</dbReference>
<protein>
    <submittedName>
        <fullName evidence="1">Thaumatin-like protein 1b</fullName>
    </submittedName>
</protein>
<gene>
    <name evidence="1" type="ORF">M6B38_223310</name>
</gene>
<dbReference type="Proteomes" id="UP001140949">
    <property type="component" value="Unassembled WGS sequence"/>
</dbReference>
<organism evidence="1 2">
    <name type="scientific">Iris pallida</name>
    <name type="common">Sweet iris</name>
    <dbReference type="NCBI Taxonomy" id="29817"/>
    <lineage>
        <taxon>Eukaryota</taxon>
        <taxon>Viridiplantae</taxon>
        <taxon>Streptophyta</taxon>
        <taxon>Embryophyta</taxon>
        <taxon>Tracheophyta</taxon>
        <taxon>Spermatophyta</taxon>
        <taxon>Magnoliopsida</taxon>
        <taxon>Liliopsida</taxon>
        <taxon>Asparagales</taxon>
        <taxon>Iridaceae</taxon>
        <taxon>Iridoideae</taxon>
        <taxon>Irideae</taxon>
        <taxon>Iris</taxon>
    </lineage>
</organism>
<name>A0AAX6DWB1_IRIPA</name>
<proteinExistence type="predicted"/>
<keyword evidence="2" id="KW-1185">Reference proteome</keyword>
<reference evidence="1" key="2">
    <citation type="submission" date="2023-04" db="EMBL/GenBank/DDBJ databases">
        <authorList>
            <person name="Bruccoleri R.E."/>
            <person name="Oakeley E.J."/>
            <person name="Faust A.-M."/>
            <person name="Dessus-Babus S."/>
            <person name="Altorfer M."/>
            <person name="Burckhardt D."/>
            <person name="Oertli M."/>
            <person name="Naumann U."/>
            <person name="Petersen F."/>
            <person name="Wong J."/>
        </authorList>
    </citation>
    <scope>NUCLEOTIDE SEQUENCE</scope>
    <source>
        <strain evidence="1">GSM-AAB239-AS_SAM_17_03QT</strain>
        <tissue evidence="1">Leaf</tissue>
    </source>
</reference>